<feature type="domain" description="DUF8009" evidence="2">
    <location>
        <begin position="2"/>
        <end position="139"/>
    </location>
</feature>
<sequence length="139" mass="15120">MESDSPSVIDRVVIHADDIVTALEANVRRDAGAVLRITPPFSGRIRARLHLDGQEADYGDPQPIHVDPELLVADAPAFPTPDDTDEQVRETGDYSVKRHRDAHTEAVDGWRRTVATSIVESTTIDTADGSHEVSVVTLG</sequence>
<dbReference type="EMBL" id="QJOW01000002">
    <property type="protein sequence ID" value="KAB7516984.1"/>
    <property type="molecule type" value="Genomic_DNA"/>
</dbReference>
<evidence type="ECO:0000256" key="1">
    <source>
        <dbReference type="SAM" id="MobiDB-lite"/>
    </source>
</evidence>
<evidence type="ECO:0000313" key="8">
    <source>
        <dbReference type="Proteomes" id="UP000326865"/>
    </source>
</evidence>
<evidence type="ECO:0000313" key="3">
    <source>
        <dbReference type="EMBL" id="KAB7515802.1"/>
    </source>
</evidence>
<gene>
    <name evidence="3" type="ORF">DM867_01255</name>
    <name evidence="4" type="ORF">DMP03_06390</name>
    <name evidence="5" type="ORF">DP108_01140</name>
</gene>
<dbReference type="InterPro" id="IPR058322">
    <property type="entry name" value="DUF8009"/>
</dbReference>
<accession>A0A5N5ULY7</accession>
<dbReference type="Proteomes" id="UP000326207">
    <property type="component" value="Unassembled WGS sequence"/>
</dbReference>
<reference evidence="6 7" key="1">
    <citation type="submission" date="2019-10" db="EMBL/GenBank/DDBJ databases">
        <title>Unraveling microbial dark matter from salterns through culturing: the case of the genus Halosegnis.</title>
        <authorList>
            <person name="Duran-Viseras A."/>
            <person name="Andrei A.-S."/>
            <person name="Vera-Gargallo B."/>
            <person name="Ghai R."/>
            <person name="Sanchez-Porro C."/>
            <person name="Ventosa A."/>
        </authorList>
    </citation>
    <scope>NUCLEOTIDE SEQUENCE [LARGE SCALE GENOMIC DNA]</scope>
    <source>
        <strain evidence="4 7">F17-44</strain>
        <strain evidence="3 8">F18-79</strain>
        <strain evidence="5 6">F19-13</strain>
    </source>
</reference>
<keyword evidence="8" id="KW-1185">Reference proteome</keyword>
<feature type="region of interest" description="Disordered" evidence="1">
    <location>
        <begin position="77"/>
        <end position="100"/>
    </location>
</feature>
<dbReference type="Proteomes" id="UP000326302">
    <property type="component" value="Unassembled WGS sequence"/>
</dbReference>
<dbReference type="AlphaFoldDB" id="A0A5N5UED6"/>
<accession>A0A5N5UE25</accession>
<dbReference type="RefSeq" id="WP_152119867.1">
    <property type="nucleotide sequence ID" value="NZ_QJOW01000002.1"/>
</dbReference>
<evidence type="ECO:0000313" key="5">
    <source>
        <dbReference type="EMBL" id="KAB7519888.1"/>
    </source>
</evidence>
<dbReference type="Proteomes" id="UP000326865">
    <property type="component" value="Unassembled WGS sequence"/>
</dbReference>
<evidence type="ECO:0000313" key="4">
    <source>
        <dbReference type="EMBL" id="KAB7516984.1"/>
    </source>
</evidence>
<name>A0A5N5UED6_9EURY</name>
<evidence type="ECO:0000313" key="7">
    <source>
        <dbReference type="Proteomes" id="UP000326302"/>
    </source>
</evidence>
<dbReference type="OrthoDB" id="199191at2157"/>
<protein>
    <recommendedName>
        <fullName evidence="2">DUF8009 domain-containing protein</fullName>
    </recommendedName>
</protein>
<comment type="caution">
    <text evidence="3">The sequence shown here is derived from an EMBL/GenBank/DDBJ whole genome shotgun (WGS) entry which is preliminary data.</text>
</comment>
<dbReference type="Pfam" id="PF26033">
    <property type="entry name" value="DUF8009"/>
    <property type="match status" value="1"/>
</dbReference>
<feature type="compositionally biased region" description="Basic and acidic residues" evidence="1">
    <location>
        <begin position="86"/>
        <end position="100"/>
    </location>
</feature>
<evidence type="ECO:0000259" key="2">
    <source>
        <dbReference type="Pfam" id="PF26033"/>
    </source>
</evidence>
<evidence type="ECO:0000313" key="6">
    <source>
        <dbReference type="Proteomes" id="UP000326207"/>
    </source>
</evidence>
<organism evidence="3 8">
    <name type="scientific">Halosegnis rubeus</name>
    <dbReference type="NCBI Taxonomy" id="2212850"/>
    <lineage>
        <taxon>Archaea</taxon>
        <taxon>Methanobacteriati</taxon>
        <taxon>Methanobacteriota</taxon>
        <taxon>Stenosarchaea group</taxon>
        <taxon>Halobacteria</taxon>
        <taxon>Halobacteriales</taxon>
        <taxon>Natronomonadaceae</taxon>
        <taxon>Halosegnis</taxon>
    </lineage>
</organism>
<accession>A0A5N5UED6</accession>
<proteinExistence type="predicted"/>
<dbReference type="EMBL" id="QMDY01000001">
    <property type="protein sequence ID" value="KAB7519888.1"/>
    <property type="molecule type" value="Genomic_DNA"/>
</dbReference>
<dbReference type="EMBL" id="QKKZ01000001">
    <property type="protein sequence ID" value="KAB7515802.1"/>
    <property type="molecule type" value="Genomic_DNA"/>
</dbReference>